<keyword evidence="4" id="KW-0547">Nucleotide-binding</keyword>
<comment type="catalytic activity">
    <reaction evidence="7">
        <text>L-threonyl-[protein] + ATP = O-phospho-L-threonyl-[protein] + ADP + H(+)</text>
        <dbReference type="Rhea" id="RHEA:46608"/>
        <dbReference type="Rhea" id="RHEA-COMP:11060"/>
        <dbReference type="Rhea" id="RHEA-COMP:11605"/>
        <dbReference type="ChEBI" id="CHEBI:15378"/>
        <dbReference type="ChEBI" id="CHEBI:30013"/>
        <dbReference type="ChEBI" id="CHEBI:30616"/>
        <dbReference type="ChEBI" id="CHEBI:61977"/>
        <dbReference type="ChEBI" id="CHEBI:456216"/>
        <dbReference type="EC" id="2.7.11.1"/>
    </reaction>
</comment>
<name>A0ABY0KWA2_9APIC</name>
<dbReference type="Proteomes" id="UP000831156">
    <property type="component" value="Unassembled WGS sequence"/>
</dbReference>
<sequence>MKILFSLFLILIVILSKNILVFYLNNRYIRELNENSNIKLDEFYLGSIRDNIEINKNVKPRTKYYDDGLFIKDDIFNCDIHLKKNNYGCINCPTNFDNVLLSNSEYIYNWDLGKRCLSKFVDHSNNFSINNMKYSEWDLINIPTVGYDINGERVQRMFETNIWLNNENNKYSLKLFIKKVPIDIWLLQFKMMELYNGEFLYGGENYVMEAIVGAFLTEHHPGISPRFYKLLYEPENNNENLLGLYNITNIFTFNDMLRHEIEHKNKGDIVMIWEYFGENLLEYLNIQNILYPLGISNKMKKKRLLYGSLELMKKFHDTGLCHLDFTVQNILINKDYEMRLCDFAKSTPMYTNNLRHIEKMNHLCSFESCIPYVAKLEYSPPECLSLRKIHKKENIKNPLKYLCNTKNQEIRKKYYFDVASADKYMLGIVFIFIWIRNFLWKRADEEEDKCFLRFVKNNMNFDKNYVCIFWPKEFKEILKGLLNFDSRKSLNLNDLINHRWFISK</sequence>
<evidence type="ECO:0000256" key="4">
    <source>
        <dbReference type="ARBA" id="ARBA00022741"/>
    </source>
</evidence>
<evidence type="ECO:0000256" key="6">
    <source>
        <dbReference type="ARBA" id="ARBA00022840"/>
    </source>
</evidence>
<dbReference type="InterPro" id="IPR000719">
    <property type="entry name" value="Prot_kinase_dom"/>
</dbReference>
<dbReference type="Gene3D" id="1.10.510.10">
    <property type="entry name" value="Transferase(Phosphotransferase) domain 1"/>
    <property type="match status" value="1"/>
</dbReference>
<evidence type="ECO:0000313" key="10">
    <source>
        <dbReference type="EMBL" id="SCQ12783.1"/>
    </source>
</evidence>
<dbReference type="InterPro" id="IPR011009">
    <property type="entry name" value="Kinase-like_dom_sf"/>
</dbReference>
<comment type="caution">
    <text evidence="10">The sequence shown here is derived from an EMBL/GenBank/DDBJ whole genome shotgun (WGS) entry which is preliminary data.</text>
</comment>
<dbReference type="EMBL" id="FMKD01000045">
    <property type="protein sequence ID" value="SCQ12783.1"/>
    <property type="molecule type" value="Genomic_DNA"/>
</dbReference>
<dbReference type="PANTHER" id="PTHR24343:SF466">
    <property type="entry name" value="AMP-ACTIVATED PROTEIN KINASE ALPHA SUBUNIT, ISOFORM A"/>
    <property type="match status" value="1"/>
</dbReference>
<accession>A0ABY0KWA2</accession>
<feature type="domain" description="Protein kinase" evidence="9">
    <location>
        <begin position="139"/>
        <end position="501"/>
    </location>
</feature>
<comment type="catalytic activity">
    <reaction evidence="8">
        <text>L-seryl-[protein] + ATP = O-phospho-L-seryl-[protein] + ADP + H(+)</text>
        <dbReference type="Rhea" id="RHEA:17989"/>
        <dbReference type="Rhea" id="RHEA-COMP:9863"/>
        <dbReference type="Rhea" id="RHEA-COMP:11604"/>
        <dbReference type="ChEBI" id="CHEBI:15378"/>
        <dbReference type="ChEBI" id="CHEBI:29999"/>
        <dbReference type="ChEBI" id="CHEBI:30616"/>
        <dbReference type="ChEBI" id="CHEBI:83421"/>
        <dbReference type="ChEBI" id="CHEBI:456216"/>
        <dbReference type="EC" id="2.7.11.1"/>
    </reaction>
</comment>
<evidence type="ECO:0000256" key="7">
    <source>
        <dbReference type="ARBA" id="ARBA00047899"/>
    </source>
</evidence>
<keyword evidence="5 10" id="KW-0418">Kinase</keyword>
<protein>
    <recommendedName>
        <fullName evidence="1">non-specific serine/threonine protein kinase</fullName>
        <ecNumber evidence="1">2.7.11.1</ecNumber>
    </recommendedName>
</protein>
<dbReference type="InterPro" id="IPR008266">
    <property type="entry name" value="Tyr_kinase_AS"/>
</dbReference>
<keyword evidence="3" id="KW-0808">Transferase</keyword>
<dbReference type="PROSITE" id="PS50011">
    <property type="entry name" value="PROTEIN_KINASE_DOM"/>
    <property type="match status" value="1"/>
</dbReference>
<reference evidence="10" key="1">
    <citation type="submission" date="2016-09" db="EMBL/GenBank/DDBJ databases">
        <authorList>
            <consortium name="Pathogen Informatics"/>
            <person name="Sun Q."/>
            <person name="Inoue M."/>
        </authorList>
    </citation>
    <scope>NUCLEOTIDE SEQUENCE</scope>
</reference>
<evidence type="ECO:0000313" key="11">
    <source>
        <dbReference type="Proteomes" id="UP000831156"/>
    </source>
</evidence>
<dbReference type="GO" id="GO:0004674">
    <property type="term" value="F:protein serine/threonine kinase activity"/>
    <property type="evidence" value="ECO:0007669"/>
    <property type="project" value="UniProtKB-KW"/>
</dbReference>
<dbReference type="PANTHER" id="PTHR24343">
    <property type="entry name" value="SERINE/THREONINE KINASE"/>
    <property type="match status" value="1"/>
</dbReference>
<evidence type="ECO:0000259" key="9">
    <source>
        <dbReference type="PROSITE" id="PS50011"/>
    </source>
</evidence>
<keyword evidence="11" id="KW-1185">Reference proteome</keyword>
<proteinExistence type="predicted"/>
<dbReference type="PROSITE" id="PS00109">
    <property type="entry name" value="PROTEIN_KINASE_TYR"/>
    <property type="match status" value="1"/>
</dbReference>
<evidence type="ECO:0000256" key="1">
    <source>
        <dbReference type="ARBA" id="ARBA00012513"/>
    </source>
</evidence>
<gene>
    <name evidence="10" type="ORF">PGABG01_0018500</name>
</gene>
<dbReference type="EC" id="2.7.11.1" evidence="1"/>
<keyword evidence="6" id="KW-0067">ATP-binding</keyword>
<dbReference type="SUPFAM" id="SSF56112">
    <property type="entry name" value="Protein kinase-like (PK-like)"/>
    <property type="match status" value="1"/>
</dbReference>
<evidence type="ECO:0000256" key="8">
    <source>
        <dbReference type="ARBA" id="ARBA00048679"/>
    </source>
</evidence>
<evidence type="ECO:0000256" key="2">
    <source>
        <dbReference type="ARBA" id="ARBA00022527"/>
    </source>
</evidence>
<evidence type="ECO:0000256" key="5">
    <source>
        <dbReference type="ARBA" id="ARBA00022777"/>
    </source>
</evidence>
<evidence type="ECO:0000256" key="3">
    <source>
        <dbReference type="ARBA" id="ARBA00022679"/>
    </source>
</evidence>
<keyword evidence="2 10" id="KW-0723">Serine/threonine-protein kinase</keyword>
<dbReference type="SMART" id="SM00220">
    <property type="entry name" value="S_TKc"/>
    <property type="match status" value="1"/>
</dbReference>
<organism evidence="10 11">
    <name type="scientific">Plasmodium gaboni</name>
    <dbReference type="NCBI Taxonomy" id="647221"/>
    <lineage>
        <taxon>Eukaryota</taxon>
        <taxon>Sar</taxon>
        <taxon>Alveolata</taxon>
        <taxon>Apicomplexa</taxon>
        <taxon>Aconoidasida</taxon>
        <taxon>Haemosporida</taxon>
        <taxon>Plasmodiidae</taxon>
        <taxon>Plasmodium</taxon>
        <taxon>Plasmodium (Laverania)</taxon>
    </lineage>
</organism>